<reference evidence="2 3" key="1">
    <citation type="submission" date="2024-04" db="EMBL/GenBank/DDBJ databases">
        <title>genome sequences of Mucor flavus KT1a and Helicostylum pulchrum KT1b strains isolation_sourced from the surface of a dry-aged beef.</title>
        <authorList>
            <person name="Toyotome T."/>
            <person name="Hosono M."/>
            <person name="Torimaru M."/>
            <person name="Fukuda K."/>
            <person name="Mikami N."/>
        </authorList>
    </citation>
    <scope>NUCLEOTIDE SEQUENCE [LARGE SCALE GENOMIC DNA]</scope>
    <source>
        <strain evidence="2 3">KT1b</strain>
    </source>
</reference>
<evidence type="ECO:0000256" key="1">
    <source>
        <dbReference type="SAM" id="MobiDB-lite"/>
    </source>
</evidence>
<accession>A0ABP9Y0R8</accession>
<evidence type="ECO:0000313" key="3">
    <source>
        <dbReference type="Proteomes" id="UP001476247"/>
    </source>
</evidence>
<organism evidence="2 3">
    <name type="scientific">Helicostylum pulchrum</name>
    <dbReference type="NCBI Taxonomy" id="562976"/>
    <lineage>
        <taxon>Eukaryota</taxon>
        <taxon>Fungi</taxon>
        <taxon>Fungi incertae sedis</taxon>
        <taxon>Mucoromycota</taxon>
        <taxon>Mucoromycotina</taxon>
        <taxon>Mucoromycetes</taxon>
        <taxon>Mucorales</taxon>
        <taxon>Mucorineae</taxon>
        <taxon>Mucoraceae</taxon>
        <taxon>Helicostylum</taxon>
    </lineage>
</organism>
<comment type="caution">
    <text evidence="2">The sequence shown here is derived from an EMBL/GenBank/DDBJ whole genome shotgun (WGS) entry which is preliminary data.</text>
</comment>
<dbReference type="Proteomes" id="UP001476247">
    <property type="component" value="Unassembled WGS sequence"/>
</dbReference>
<protein>
    <submittedName>
        <fullName evidence="2">Uncharacterized protein</fullName>
    </submittedName>
</protein>
<keyword evidence="3" id="KW-1185">Reference proteome</keyword>
<sequence>MGKLMKLITQRVFKNDPYQIQHRSKVLFKKYAKLSIPVLAPTKNKNGRGSMIVLSIPSGGEEDLICEMRTAMSTLQEENSKLKQRVKHMHEGHRRLQEAFEKTKVVEQDNMEMPIIPSAQVSGIEGENDVEMEEVFSPILGTRPVQPQPTKADEIEEDHSTLVDYEQTEGEQLYPPQPPRIKQRR</sequence>
<proteinExistence type="predicted"/>
<dbReference type="EMBL" id="BAABUJ010000015">
    <property type="protein sequence ID" value="GAA5800328.1"/>
    <property type="molecule type" value="Genomic_DNA"/>
</dbReference>
<gene>
    <name evidence="2" type="ORF">HPULCUR_005755</name>
</gene>
<name>A0ABP9Y0R8_9FUNG</name>
<evidence type="ECO:0000313" key="2">
    <source>
        <dbReference type="EMBL" id="GAA5800328.1"/>
    </source>
</evidence>
<feature type="region of interest" description="Disordered" evidence="1">
    <location>
        <begin position="139"/>
        <end position="185"/>
    </location>
</feature>